<sequence>MGRKNAAGFPKTKGSKPVGYIKAYGPSRVLYSKKCRLTRKEAKEQAILEHKNKKTMSVADQEREKAARTAAELQQKAHNIEQSKRMKKLMAARQKKEKLERRLHLQKLRKARIAKMNMDTDHLWKKNGAQYIQWYLKSFERSPKPVHFMTAPTLLDPLDCKCQKKSQVVDLYMLHSYWLPVSGHEQVTIQHCDCRGLVEALLLMQMIPSSSVTPRTGIHFGLLDYLHLLKMGSQVSNQAFTDITNQSIAMSQHGPKKMSTASVA</sequence>
<evidence type="ECO:0000256" key="1">
    <source>
        <dbReference type="SAM" id="Coils"/>
    </source>
</evidence>
<name>A0A162TRQ5_MUCCL</name>
<organism evidence="3 4">
    <name type="scientific">Mucor lusitanicus CBS 277.49</name>
    <dbReference type="NCBI Taxonomy" id="747725"/>
    <lineage>
        <taxon>Eukaryota</taxon>
        <taxon>Fungi</taxon>
        <taxon>Fungi incertae sedis</taxon>
        <taxon>Mucoromycota</taxon>
        <taxon>Mucoromycotina</taxon>
        <taxon>Mucoromycetes</taxon>
        <taxon>Mucorales</taxon>
        <taxon>Mucorineae</taxon>
        <taxon>Mucoraceae</taxon>
        <taxon>Mucor</taxon>
    </lineage>
</organism>
<gene>
    <name evidence="3" type="ORF">MUCCIDRAFT_160248</name>
</gene>
<dbReference type="InterPro" id="IPR041457">
    <property type="entry name" value="CxC2_KDZ-assoc"/>
</dbReference>
<feature type="coiled-coil region" evidence="1">
    <location>
        <begin position="56"/>
        <end position="109"/>
    </location>
</feature>
<proteinExistence type="predicted"/>
<dbReference type="Pfam" id="PF18803">
    <property type="entry name" value="CxC2"/>
    <property type="match status" value="1"/>
</dbReference>
<dbReference type="VEuPathDB" id="FungiDB:MUCCIDRAFT_160248"/>
<dbReference type="STRING" id="747725.A0A162TRQ5"/>
<keyword evidence="1" id="KW-0175">Coiled coil</keyword>
<evidence type="ECO:0000259" key="2">
    <source>
        <dbReference type="Pfam" id="PF18803"/>
    </source>
</evidence>
<dbReference type="EMBL" id="AMYB01000002">
    <property type="protein sequence ID" value="OAD06592.1"/>
    <property type="molecule type" value="Genomic_DNA"/>
</dbReference>
<evidence type="ECO:0000313" key="3">
    <source>
        <dbReference type="EMBL" id="OAD06592.1"/>
    </source>
</evidence>
<dbReference type="Proteomes" id="UP000077051">
    <property type="component" value="Unassembled WGS sequence"/>
</dbReference>
<dbReference type="AlphaFoldDB" id="A0A162TRQ5"/>
<evidence type="ECO:0000313" key="4">
    <source>
        <dbReference type="Proteomes" id="UP000077051"/>
    </source>
</evidence>
<reference evidence="3 4" key="1">
    <citation type="submission" date="2015-06" db="EMBL/GenBank/DDBJ databases">
        <title>Expansion of signal transduction pathways in fungi by whole-genome duplication.</title>
        <authorList>
            <consortium name="DOE Joint Genome Institute"/>
            <person name="Corrochano L.M."/>
            <person name="Kuo A."/>
            <person name="Marcet-Houben M."/>
            <person name="Polaino S."/>
            <person name="Salamov A."/>
            <person name="Villalobos J.M."/>
            <person name="Alvarez M.I."/>
            <person name="Avalos J."/>
            <person name="Benito E.P."/>
            <person name="Benoit I."/>
            <person name="Burger G."/>
            <person name="Camino L.P."/>
            <person name="Canovas D."/>
            <person name="Cerda-Olmedo E."/>
            <person name="Cheng J.-F."/>
            <person name="Dominguez A."/>
            <person name="Elias M."/>
            <person name="Eslava A.P."/>
            <person name="Glaser F."/>
            <person name="Grimwood J."/>
            <person name="Gutierrez G."/>
            <person name="Heitman J."/>
            <person name="Henrissat B."/>
            <person name="Iturriaga E.A."/>
            <person name="Lang B.F."/>
            <person name="Lavin J.L."/>
            <person name="Lee S."/>
            <person name="Li W."/>
            <person name="Lindquist E."/>
            <person name="Lopez-Garcia S."/>
            <person name="Luque E.M."/>
            <person name="Marcos A.T."/>
            <person name="Martin J."/>
            <person name="Mccluskey K."/>
            <person name="Medina H.R."/>
            <person name="Miralles-Duran A."/>
            <person name="Miyazaki A."/>
            <person name="Munoz-Torres E."/>
            <person name="Oguiza J.A."/>
            <person name="Ohm R."/>
            <person name="Olmedo M."/>
            <person name="Orejas M."/>
            <person name="Ortiz-Castellanos L."/>
            <person name="Pisabarro A.G."/>
            <person name="Rodriguez-Romero J."/>
            <person name="Ruiz-Herrera J."/>
            <person name="Ruiz-Vazquez R."/>
            <person name="Sanz C."/>
            <person name="Schackwitz W."/>
            <person name="Schmutz J."/>
            <person name="Shahriari M."/>
            <person name="Shelest E."/>
            <person name="Silva-Franco F."/>
            <person name="Soanes D."/>
            <person name="Syed K."/>
            <person name="Tagua V.G."/>
            <person name="Talbot N.J."/>
            <person name="Thon M."/>
            <person name="De Vries R.P."/>
            <person name="Wiebenga A."/>
            <person name="Yadav J.S."/>
            <person name="Braun E.L."/>
            <person name="Baker S."/>
            <person name="Garre V."/>
            <person name="Horwitz B."/>
            <person name="Torres-Martinez S."/>
            <person name="Idnurm A."/>
            <person name="Herrera-Estrella A."/>
            <person name="Gabaldon T."/>
            <person name="Grigoriev I.V."/>
        </authorList>
    </citation>
    <scope>NUCLEOTIDE SEQUENCE [LARGE SCALE GENOMIC DNA]</scope>
    <source>
        <strain evidence="3 4">CBS 277.49</strain>
    </source>
</reference>
<feature type="domain" description="CxC2-like cysteine cluster KDZ transposase-associated" evidence="2">
    <location>
        <begin position="179"/>
        <end position="243"/>
    </location>
</feature>
<dbReference type="OrthoDB" id="10505124at2759"/>
<dbReference type="PANTHER" id="PTHR33096">
    <property type="entry name" value="CXC2 DOMAIN-CONTAINING PROTEIN"/>
    <property type="match status" value="1"/>
</dbReference>
<protein>
    <recommendedName>
        <fullName evidence="2">CxC2-like cysteine cluster KDZ transposase-associated domain-containing protein</fullName>
    </recommendedName>
</protein>
<dbReference type="PANTHER" id="PTHR33096:SF1">
    <property type="entry name" value="CXC1-LIKE CYSTEINE CLUSTER ASSOCIATED WITH KDZ TRANSPOSASES DOMAIN-CONTAINING PROTEIN"/>
    <property type="match status" value="1"/>
</dbReference>
<comment type="caution">
    <text evidence="3">The sequence shown here is derived from an EMBL/GenBank/DDBJ whole genome shotgun (WGS) entry which is preliminary data.</text>
</comment>
<keyword evidence="4" id="KW-1185">Reference proteome</keyword>
<accession>A0A162TRQ5</accession>